<evidence type="ECO:0008006" key="9">
    <source>
        <dbReference type="Google" id="ProtNLM"/>
    </source>
</evidence>
<sequence>MRWFTDLKISKKLISSFILIALISGAMGVYGIYSLKSIDKSDTELYKNMTVPISELGELGTNFQTLRVDIRDMLSAQSSEDVATKTKEIEEIRSNITKLGNSIEKTLVTSEVKKQYDIFVEARKVYGPELDKVIEFAKANKKDEAIAKNNQNVQSGQAEENAIKNLISATTNAAKEKSDLNSKNADTTISIMLVVIAIVIIISILIGLYISGLITKPLKKVLYMIEEMSKGHLSERADINTNDEVGQMAKAMDFFADNLQTNVINVMNKIAEGDVSMDISIKDEKDEISPALNKVVEVINRINKGLVNLTKETSEGKLDSRGREHLYSGAWKEIVVGINGLIEAVVKPIQEVTSVMSEISKGNLNIPVSGYYKGEFGILANAVNSTEESLKGIVGEISEIIGEISKGNLAIENIKEFDGDFRSISVSLNTIIDSLNSVLSEINTASDQVFTGSSQVSDGSQALSQGATEQASAIEELTSSITEVASQTKENAINANQAKDLALKVKENAEEGNKHMSEMLKSMSEINESSANISKIIKVIDEIAFQTNILALNAAVEAARAGQHGKGFAVVAEEVRNLAGRSANAAKETTALIEGSIKKSEKGTEIANNTAKALHEIVDGVSKAAVLVAEIAASSNEQATGISQINLGIEQVSQVVQTNSATAEESAAASEELSSQSQMLKEMVSSFKLKNSNGRQLNNENKNYRNKQYYNRENNMALKEVAVTSSKPKIALSDKEFGKY</sequence>
<protein>
    <recommendedName>
        <fullName evidence="9">Methyl-accepting chemotaxis protein</fullName>
    </recommendedName>
</protein>
<dbReference type="Pfam" id="PF00015">
    <property type="entry name" value="MCPsignal"/>
    <property type="match status" value="1"/>
</dbReference>
<dbReference type="SUPFAM" id="SSF158472">
    <property type="entry name" value="HAMP domain-like"/>
    <property type="match status" value="1"/>
</dbReference>
<proteinExistence type="inferred from homology"/>
<evidence type="ECO:0000256" key="2">
    <source>
        <dbReference type="ARBA" id="ARBA00029447"/>
    </source>
</evidence>
<dbReference type="InterPro" id="IPR051310">
    <property type="entry name" value="MCP_chemotaxis"/>
</dbReference>
<keyword evidence="1" id="KW-0145">Chemotaxis</keyword>
<dbReference type="Proteomes" id="UP000824633">
    <property type="component" value="Chromosome"/>
</dbReference>
<evidence type="ECO:0000256" key="3">
    <source>
        <dbReference type="PROSITE-ProRule" id="PRU00284"/>
    </source>
</evidence>
<feature type="domain" description="Methyl-accepting transducer" evidence="5">
    <location>
        <begin position="445"/>
        <end position="674"/>
    </location>
</feature>
<reference evidence="8" key="1">
    <citation type="submission" date="2021-07" db="EMBL/GenBank/DDBJ databases">
        <title>Complete genome sequencing of a Clostridium isolate.</title>
        <authorList>
            <person name="Ueki A."/>
            <person name="Tonouchi A."/>
        </authorList>
    </citation>
    <scope>NUCLEOTIDE SEQUENCE [LARGE SCALE GENOMIC DNA]</scope>
    <source>
        <strain evidence="8">C5S11</strain>
    </source>
</reference>
<dbReference type="SUPFAM" id="SSF58104">
    <property type="entry name" value="Methyl-accepting chemotaxis protein (MCP) signaling domain"/>
    <property type="match status" value="1"/>
</dbReference>
<dbReference type="Gene3D" id="1.20.120.1530">
    <property type="match status" value="1"/>
</dbReference>
<dbReference type="SMART" id="SM00304">
    <property type="entry name" value="HAMP"/>
    <property type="match status" value="2"/>
</dbReference>
<dbReference type="InterPro" id="IPR024478">
    <property type="entry name" value="HlyB_4HB_MCP"/>
</dbReference>
<dbReference type="PANTHER" id="PTHR43531:SF11">
    <property type="entry name" value="METHYL-ACCEPTING CHEMOTAXIS PROTEIN 3"/>
    <property type="match status" value="1"/>
</dbReference>
<evidence type="ECO:0000256" key="4">
    <source>
        <dbReference type="SAM" id="Phobius"/>
    </source>
</evidence>
<dbReference type="InterPro" id="IPR047347">
    <property type="entry name" value="YvaQ-like_sensor"/>
</dbReference>
<accession>A0ABM7T3X8</accession>
<feature type="domain" description="HAMP" evidence="6">
    <location>
        <begin position="343"/>
        <end position="395"/>
    </location>
</feature>
<dbReference type="EMBL" id="AP024849">
    <property type="protein sequence ID" value="BCZ45616.1"/>
    <property type="molecule type" value="Genomic_DNA"/>
</dbReference>
<gene>
    <name evidence="7" type="ORF">psyc5s11_16830</name>
</gene>
<dbReference type="PRINTS" id="PR01608">
    <property type="entry name" value="BACINVASINC"/>
</dbReference>
<dbReference type="Gene3D" id="1.10.287.950">
    <property type="entry name" value="Methyl-accepting chemotaxis protein"/>
    <property type="match status" value="1"/>
</dbReference>
<keyword evidence="3" id="KW-0807">Transducer</keyword>
<dbReference type="Gene3D" id="1.10.8.500">
    <property type="entry name" value="HAMP domain in histidine kinase"/>
    <property type="match status" value="1"/>
</dbReference>
<keyword evidence="4" id="KW-0472">Membrane</keyword>
<dbReference type="Pfam" id="PF18947">
    <property type="entry name" value="HAMP_2"/>
    <property type="match status" value="1"/>
</dbReference>
<feature type="domain" description="HAMP" evidence="6">
    <location>
        <begin position="212"/>
        <end position="264"/>
    </location>
</feature>
<comment type="similarity">
    <text evidence="2">Belongs to the methyl-accepting chemotaxis (MCP) protein family.</text>
</comment>
<name>A0ABM7T3X8_9CLOT</name>
<dbReference type="SMART" id="SM00283">
    <property type="entry name" value="MA"/>
    <property type="match status" value="1"/>
</dbReference>
<dbReference type="CDD" id="cd11386">
    <property type="entry name" value="MCP_signal"/>
    <property type="match status" value="1"/>
</dbReference>
<feature type="transmembrane region" description="Helical" evidence="4">
    <location>
        <begin position="189"/>
        <end position="210"/>
    </location>
</feature>
<evidence type="ECO:0000256" key="1">
    <source>
        <dbReference type="ARBA" id="ARBA00022500"/>
    </source>
</evidence>
<keyword evidence="4" id="KW-0812">Transmembrane</keyword>
<dbReference type="PANTHER" id="PTHR43531">
    <property type="entry name" value="PROTEIN ICFG"/>
    <property type="match status" value="1"/>
</dbReference>
<dbReference type="PROSITE" id="PS50111">
    <property type="entry name" value="CHEMOTAXIS_TRANSDUC_2"/>
    <property type="match status" value="1"/>
</dbReference>
<dbReference type="RefSeq" id="WP_224037195.1">
    <property type="nucleotide sequence ID" value="NZ_AP024849.1"/>
</dbReference>
<dbReference type="PROSITE" id="PS50885">
    <property type="entry name" value="HAMP"/>
    <property type="match status" value="2"/>
</dbReference>
<evidence type="ECO:0000259" key="5">
    <source>
        <dbReference type="PROSITE" id="PS50111"/>
    </source>
</evidence>
<dbReference type="Pfam" id="PF00672">
    <property type="entry name" value="HAMP"/>
    <property type="match status" value="1"/>
</dbReference>
<evidence type="ECO:0000313" key="8">
    <source>
        <dbReference type="Proteomes" id="UP000824633"/>
    </source>
</evidence>
<dbReference type="InterPro" id="IPR003660">
    <property type="entry name" value="HAMP_dom"/>
</dbReference>
<organism evidence="7 8">
    <name type="scientific">Clostridium gelidum</name>
    <dbReference type="NCBI Taxonomy" id="704125"/>
    <lineage>
        <taxon>Bacteria</taxon>
        <taxon>Bacillati</taxon>
        <taxon>Bacillota</taxon>
        <taxon>Clostridia</taxon>
        <taxon>Eubacteriales</taxon>
        <taxon>Clostridiaceae</taxon>
        <taxon>Clostridium</taxon>
    </lineage>
</organism>
<keyword evidence="4" id="KW-1133">Transmembrane helix</keyword>
<keyword evidence="8" id="KW-1185">Reference proteome</keyword>
<evidence type="ECO:0000313" key="7">
    <source>
        <dbReference type="EMBL" id="BCZ45616.1"/>
    </source>
</evidence>
<dbReference type="CDD" id="cd19411">
    <property type="entry name" value="MCP2201-like_sensor"/>
    <property type="match status" value="1"/>
</dbReference>
<dbReference type="Pfam" id="PF12729">
    <property type="entry name" value="4HB_MCP_1"/>
    <property type="match status" value="1"/>
</dbReference>
<dbReference type="CDD" id="cd06225">
    <property type="entry name" value="HAMP"/>
    <property type="match status" value="2"/>
</dbReference>
<evidence type="ECO:0000259" key="6">
    <source>
        <dbReference type="PROSITE" id="PS50885"/>
    </source>
</evidence>
<dbReference type="InterPro" id="IPR004089">
    <property type="entry name" value="MCPsignal_dom"/>
</dbReference>